<comment type="caution">
    <text evidence="5">The sequence shown here is derived from an EMBL/GenBank/DDBJ whole genome shotgun (WGS) entry which is preliminary data.</text>
</comment>
<feature type="repeat" description="ANK" evidence="3">
    <location>
        <begin position="90"/>
        <end position="122"/>
    </location>
</feature>
<evidence type="ECO:0000256" key="3">
    <source>
        <dbReference type="PROSITE-ProRule" id="PRU00023"/>
    </source>
</evidence>
<dbReference type="Pfam" id="PF12796">
    <property type="entry name" value="Ank_2"/>
    <property type="match status" value="2"/>
</dbReference>
<dbReference type="Pfam" id="PF00023">
    <property type="entry name" value="Ank"/>
    <property type="match status" value="2"/>
</dbReference>
<dbReference type="PRINTS" id="PR01415">
    <property type="entry name" value="ANKYRIN"/>
</dbReference>
<dbReference type="PROSITE" id="PS50088">
    <property type="entry name" value="ANK_REPEAT"/>
    <property type="match status" value="8"/>
</dbReference>
<dbReference type="PROSITE" id="PS50297">
    <property type="entry name" value="ANK_REP_REGION"/>
    <property type="match status" value="7"/>
</dbReference>
<feature type="repeat" description="ANK" evidence="3">
    <location>
        <begin position="199"/>
        <end position="231"/>
    </location>
</feature>
<keyword evidence="2 3" id="KW-0040">ANK repeat</keyword>
<evidence type="ECO:0000313" key="6">
    <source>
        <dbReference type="Proteomes" id="UP000617628"/>
    </source>
</evidence>
<feature type="repeat" description="ANK" evidence="3">
    <location>
        <begin position="57"/>
        <end position="89"/>
    </location>
</feature>
<dbReference type="InterPro" id="IPR002110">
    <property type="entry name" value="Ankyrin_rpt"/>
</dbReference>
<dbReference type="PANTHER" id="PTHR24123">
    <property type="entry name" value="ANKYRIN REPEAT-CONTAINING"/>
    <property type="match status" value="1"/>
</dbReference>
<dbReference type="EMBL" id="JAENIL010000137">
    <property type="protein sequence ID" value="MBK1880742.1"/>
    <property type="molecule type" value="Genomic_DNA"/>
</dbReference>
<dbReference type="Proteomes" id="UP000617628">
    <property type="component" value="Unassembled WGS sequence"/>
</dbReference>
<feature type="repeat" description="ANK" evidence="3">
    <location>
        <begin position="156"/>
        <end position="188"/>
    </location>
</feature>
<dbReference type="AlphaFoldDB" id="A0A934S1R4"/>
<evidence type="ECO:0000313" key="5">
    <source>
        <dbReference type="EMBL" id="MBK1880742.1"/>
    </source>
</evidence>
<feature type="chain" id="PRO_5036736121" evidence="4">
    <location>
        <begin position="21"/>
        <end position="462"/>
    </location>
</feature>
<dbReference type="RefSeq" id="WP_200360028.1">
    <property type="nucleotide sequence ID" value="NZ_JAENIL010000137.1"/>
</dbReference>
<feature type="repeat" description="ANK" evidence="3">
    <location>
        <begin position="297"/>
        <end position="329"/>
    </location>
</feature>
<keyword evidence="4" id="KW-0732">Signal</keyword>
<keyword evidence="1" id="KW-0677">Repeat</keyword>
<feature type="repeat" description="ANK" evidence="3">
    <location>
        <begin position="24"/>
        <end position="56"/>
    </location>
</feature>
<dbReference type="PANTHER" id="PTHR24123:SF33">
    <property type="entry name" value="PROTEIN HOS4"/>
    <property type="match status" value="1"/>
</dbReference>
<name>A0A934S1R4_9BACT</name>
<evidence type="ECO:0000256" key="4">
    <source>
        <dbReference type="SAM" id="SignalP"/>
    </source>
</evidence>
<feature type="signal peptide" evidence="4">
    <location>
        <begin position="1"/>
        <end position="20"/>
    </location>
</feature>
<dbReference type="Pfam" id="PF13606">
    <property type="entry name" value="Ank_3"/>
    <property type="match status" value="1"/>
</dbReference>
<keyword evidence="6" id="KW-1185">Reference proteome</keyword>
<sequence length="462" mass="48872">MYRYALILALSLSSASFGSAPLPDGTTPLHQACHQNDTEAALELLEAGANPSSENRYGIQPISLAVQNGNAEVLKKLLSLGADPNRALKGGETLLMTASRVGSLECTQALLEAGAQIDATERKGQTALMWAAAEGHIDVVQHLVENGADYNKSLNSGYTPFFFAIRQGHRELVKTFLDLGADVNSAMEVSVKGGKLAKNNTSPLILAMENGHFDIAIDLLEAGANPNDARTGLTPLHTLVRVRKPDRGEGAAGEPPPLITGDVDSLTFARALIRKGADVNAQLTTGPKARGAHYSRIGATPFLLASDTADLAYMKLLVEYGASHTTPNEDGTTPLMVAAGVGSQAPEEEAGTPEECLRAVKYLVSLGVELDTVAANGDTAMHGAAYKNAPQVVSYLNEQGANISIWNKKNKNGWTPLFIAEGYRPGNFKPDFATIDAIKEVMLARGVAIPEGGRPVHVNYAP</sequence>
<dbReference type="SMART" id="SM00248">
    <property type="entry name" value="ANK"/>
    <property type="match status" value="10"/>
</dbReference>
<dbReference type="InterPro" id="IPR036770">
    <property type="entry name" value="Ankyrin_rpt-contain_sf"/>
</dbReference>
<feature type="repeat" description="ANK" evidence="3">
    <location>
        <begin position="376"/>
        <end position="408"/>
    </location>
</feature>
<dbReference type="InterPro" id="IPR051165">
    <property type="entry name" value="Multifunctional_ANK_Repeat"/>
</dbReference>
<accession>A0A934S1R4</accession>
<proteinExistence type="predicted"/>
<gene>
    <name evidence="5" type="ORF">JIN87_27920</name>
</gene>
<dbReference type="SUPFAM" id="SSF48403">
    <property type="entry name" value="Ankyrin repeat"/>
    <property type="match status" value="1"/>
</dbReference>
<organism evidence="5 6">
    <name type="scientific">Pelagicoccus mobilis</name>
    <dbReference type="NCBI Taxonomy" id="415221"/>
    <lineage>
        <taxon>Bacteria</taxon>
        <taxon>Pseudomonadati</taxon>
        <taxon>Verrucomicrobiota</taxon>
        <taxon>Opitutia</taxon>
        <taxon>Puniceicoccales</taxon>
        <taxon>Pelagicoccaceae</taxon>
        <taxon>Pelagicoccus</taxon>
    </lineage>
</organism>
<dbReference type="Gene3D" id="1.25.40.20">
    <property type="entry name" value="Ankyrin repeat-containing domain"/>
    <property type="match status" value="4"/>
</dbReference>
<evidence type="ECO:0000256" key="1">
    <source>
        <dbReference type="ARBA" id="ARBA00022737"/>
    </source>
</evidence>
<protein>
    <submittedName>
        <fullName evidence="5">Ankyrin repeat domain-containing protein</fullName>
    </submittedName>
</protein>
<feature type="repeat" description="ANK" evidence="3">
    <location>
        <begin position="123"/>
        <end position="155"/>
    </location>
</feature>
<reference evidence="5" key="1">
    <citation type="submission" date="2021-01" db="EMBL/GenBank/DDBJ databases">
        <title>Modified the classification status of verrucomicrobia.</title>
        <authorList>
            <person name="Feng X."/>
        </authorList>
    </citation>
    <scope>NUCLEOTIDE SEQUENCE</scope>
    <source>
        <strain evidence="5">KCTC 13126</strain>
    </source>
</reference>
<evidence type="ECO:0000256" key="2">
    <source>
        <dbReference type="ARBA" id="ARBA00023043"/>
    </source>
</evidence>